<feature type="region of interest" description="Disordered" evidence="1">
    <location>
        <begin position="103"/>
        <end position="125"/>
    </location>
</feature>
<keyword evidence="4" id="KW-1185">Reference proteome</keyword>
<organism evidence="3 5">
    <name type="scientific">Puccinia coronata f. sp. avenae</name>
    <dbReference type="NCBI Taxonomy" id="200324"/>
    <lineage>
        <taxon>Eukaryota</taxon>
        <taxon>Fungi</taxon>
        <taxon>Dikarya</taxon>
        <taxon>Basidiomycota</taxon>
        <taxon>Pucciniomycotina</taxon>
        <taxon>Pucciniomycetes</taxon>
        <taxon>Pucciniales</taxon>
        <taxon>Pucciniaceae</taxon>
        <taxon>Puccinia</taxon>
    </lineage>
</organism>
<protein>
    <submittedName>
        <fullName evidence="3">Uncharacterized protein</fullName>
    </submittedName>
</protein>
<evidence type="ECO:0000313" key="5">
    <source>
        <dbReference type="Proteomes" id="UP000235392"/>
    </source>
</evidence>
<dbReference type="Proteomes" id="UP000235392">
    <property type="component" value="Unassembled WGS sequence"/>
</dbReference>
<name>A0A2N5U6A5_9BASI</name>
<evidence type="ECO:0000313" key="2">
    <source>
        <dbReference type="EMBL" id="PLW25217.1"/>
    </source>
</evidence>
<dbReference type="Proteomes" id="UP000235388">
    <property type="component" value="Unassembled WGS sequence"/>
</dbReference>
<sequence length="194" mass="21172">MHVSPNVFIKEEDGASVTSSLEHSPRLNRVLRAIFDGTGYQSYKSSPCPARGEGQCLDQIPLSVVAEGLDGIVPLVASGLIDPRLAPPARDCCRVLTALESDTAHSSEEPAVNDGAVFSEPPAAKDDTGCISDRYDLRPNLPARLNRRYFSDMCVDSDASSRLRKQTKQEDGLYSPFQGLRLAEKRPSALARRR</sequence>
<comment type="caution">
    <text evidence="3">The sequence shown here is derived from an EMBL/GenBank/DDBJ whole genome shotgun (WGS) entry which is preliminary data.</text>
</comment>
<accession>A0A2N5U6A5</accession>
<proteinExistence type="predicted"/>
<dbReference type="EMBL" id="PGCJ01000638">
    <property type="protein sequence ID" value="PLW25217.1"/>
    <property type="molecule type" value="Genomic_DNA"/>
</dbReference>
<reference evidence="4 5" key="1">
    <citation type="submission" date="2017-11" db="EMBL/GenBank/DDBJ databases">
        <title>De novo assembly and phasing of dikaryotic genomes from two isolates of Puccinia coronata f. sp. avenae, the causal agent of oat crown rust.</title>
        <authorList>
            <person name="Miller M.E."/>
            <person name="Zhang Y."/>
            <person name="Omidvar V."/>
            <person name="Sperschneider J."/>
            <person name="Schwessinger B."/>
            <person name="Raley C."/>
            <person name="Palmer J.M."/>
            <person name="Garnica D."/>
            <person name="Upadhyaya N."/>
            <person name="Rathjen J."/>
            <person name="Taylor J.M."/>
            <person name="Park R.F."/>
            <person name="Dodds P.N."/>
            <person name="Hirsch C.D."/>
            <person name="Kianian S.F."/>
            <person name="Figueroa M."/>
        </authorList>
    </citation>
    <scope>NUCLEOTIDE SEQUENCE [LARGE SCALE GENOMIC DNA]</scope>
    <source>
        <strain evidence="2">12NC29</strain>
        <strain evidence="3">12SD80</strain>
    </source>
</reference>
<evidence type="ECO:0000256" key="1">
    <source>
        <dbReference type="SAM" id="MobiDB-lite"/>
    </source>
</evidence>
<evidence type="ECO:0000313" key="3">
    <source>
        <dbReference type="EMBL" id="PLW33260.1"/>
    </source>
</evidence>
<evidence type="ECO:0000313" key="4">
    <source>
        <dbReference type="Proteomes" id="UP000235388"/>
    </source>
</evidence>
<dbReference type="EMBL" id="PGCI01000224">
    <property type="protein sequence ID" value="PLW33260.1"/>
    <property type="molecule type" value="Genomic_DNA"/>
</dbReference>
<dbReference type="AlphaFoldDB" id="A0A2N5U6A5"/>
<gene>
    <name evidence="2" type="ORF">PCANC_28029</name>
    <name evidence="3" type="ORF">PCASD_09762</name>
</gene>